<evidence type="ECO:0000256" key="1">
    <source>
        <dbReference type="SAM" id="MobiDB-lite"/>
    </source>
</evidence>
<organism evidence="3 4">
    <name type="scientific">Citrullus colocynthis</name>
    <name type="common">colocynth</name>
    <dbReference type="NCBI Taxonomy" id="252529"/>
    <lineage>
        <taxon>Eukaryota</taxon>
        <taxon>Viridiplantae</taxon>
        <taxon>Streptophyta</taxon>
        <taxon>Embryophyta</taxon>
        <taxon>Tracheophyta</taxon>
        <taxon>Spermatophyta</taxon>
        <taxon>Magnoliopsida</taxon>
        <taxon>eudicotyledons</taxon>
        <taxon>Gunneridae</taxon>
        <taxon>Pentapetalae</taxon>
        <taxon>rosids</taxon>
        <taxon>fabids</taxon>
        <taxon>Cucurbitales</taxon>
        <taxon>Cucurbitaceae</taxon>
        <taxon>Benincaseae</taxon>
        <taxon>Citrullus</taxon>
    </lineage>
</organism>
<feature type="compositionally biased region" description="Basic and acidic residues" evidence="1">
    <location>
        <begin position="67"/>
        <end position="83"/>
    </location>
</feature>
<accession>A0ABP0Z0S0</accession>
<dbReference type="Proteomes" id="UP001642487">
    <property type="component" value="Chromosome 6"/>
</dbReference>
<keyword evidence="2" id="KW-1133">Transmembrane helix</keyword>
<keyword evidence="2" id="KW-0812">Transmembrane</keyword>
<evidence type="ECO:0000256" key="2">
    <source>
        <dbReference type="SAM" id="Phobius"/>
    </source>
</evidence>
<feature type="region of interest" description="Disordered" evidence="1">
    <location>
        <begin position="64"/>
        <end position="83"/>
    </location>
</feature>
<gene>
    <name evidence="3" type="ORF">CITCOLO1_LOCUS16478</name>
</gene>
<protein>
    <submittedName>
        <fullName evidence="3">Uncharacterized protein</fullName>
    </submittedName>
</protein>
<sequence length="83" mass="9261">MSGILEITSDFQIKPFLPIRLLQSVRQISLLFWISTAAAVAAVCFLSDISPRFGNGDWNRTASTLAERGRHSDDVDRRGSSRH</sequence>
<evidence type="ECO:0000313" key="3">
    <source>
        <dbReference type="EMBL" id="CAK9324247.1"/>
    </source>
</evidence>
<dbReference type="EMBL" id="OZ021740">
    <property type="protein sequence ID" value="CAK9324247.1"/>
    <property type="molecule type" value="Genomic_DNA"/>
</dbReference>
<reference evidence="3 4" key="1">
    <citation type="submission" date="2024-03" db="EMBL/GenBank/DDBJ databases">
        <authorList>
            <person name="Gkanogiannis A."/>
            <person name="Becerra Lopez-Lavalle L."/>
        </authorList>
    </citation>
    <scope>NUCLEOTIDE SEQUENCE [LARGE SCALE GENOMIC DNA]</scope>
</reference>
<keyword evidence="4" id="KW-1185">Reference proteome</keyword>
<feature type="transmembrane region" description="Helical" evidence="2">
    <location>
        <begin position="30"/>
        <end position="50"/>
    </location>
</feature>
<proteinExistence type="predicted"/>
<keyword evidence="2" id="KW-0472">Membrane</keyword>
<name>A0ABP0Z0S0_9ROSI</name>
<evidence type="ECO:0000313" key="4">
    <source>
        <dbReference type="Proteomes" id="UP001642487"/>
    </source>
</evidence>